<evidence type="ECO:0000256" key="6">
    <source>
        <dbReference type="PROSITE-ProRule" id="PRU01240"/>
    </source>
</evidence>
<keyword evidence="4 6" id="KW-0720">Serine protease</keyword>
<dbReference type="GO" id="GO:0004252">
    <property type="term" value="F:serine-type endopeptidase activity"/>
    <property type="evidence" value="ECO:0007669"/>
    <property type="project" value="UniProtKB-UniRule"/>
</dbReference>
<dbReference type="PROSITE" id="PS00138">
    <property type="entry name" value="SUBTILASE_SER"/>
    <property type="match status" value="1"/>
</dbReference>
<dbReference type="PROSITE" id="PS51892">
    <property type="entry name" value="SUBTILASE"/>
    <property type="match status" value="1"/>
</dbReference>
<dbReference type="InterPro" id="IPR023827">
    <property type="entry name" value="Peptidase_S8_Asp-AS"/>
</dbReference>
<evidence type="ECO:0000256" key="5">
    <source>
        <dbReference type="PIRSR" id="PIRSR615500-1"/>
    </source>
</evidence>
<evidence type="ECO:0000256" key="3">
    <source>
        <dbReference type="ARBA" id="ARBA00022801"/>
    </source>
</evidence>
<dbReference type="RefSeq" id="WP_236088096.1">
    <property type="nucleotide sequence ID" value="NZ_JAKGSG010000020.1"/>
</dbReference>
<evidence type="ECO:0000256" key="2">
    <source>
        <dbReference type="ARBA" id="ARBA00022670"/>
    </source>
</evidence>
<gene>
    <name evidence="10" type="ORF">L1785_04955</name>
</gene>
<dbReference type="PANTHER" id="PTHR43399">
    <property type="entry name" value="SUBTILISIN-RELATED"/>
    <property type="match status" value="1"/>
</dbReference>
<dbReference type="PRINTS" id="PR00723">
    <property type="entry name" value="SUBTILISIN"/>
</dbReference>
<feature type="domain" description="Peptidase S8/S53" evidence="9">
    <location>
        <begin position="236"/>
        <end position="497"/>
    </location>
</feature>
<evidence type="ECO:0000256" key="7">
    <source>
        <dbReference type="RuleBase" id="RU003355"/>
    </source>
</evidence>
<feature type="active site" description="Charge relay system" evidence="5 6">
    <location>
        <position position="277"/>
    </location>
</feature>
<dbReference type="Pfam" id="PF00082">
    <property type="entry name" value="Peptidase_S8"/>
    <property type="match status" value="1"/>
</dbReference>
<feature type="active site" description="Charge relay system" evidence="5 6">
    <location>
        <position position="245"/>
    </location>
</feature>
<dbReference type="InterPro" id="IPR022398">
    <property type="entry name" value="Peptidase_S8_His-AS"/>
</dbReference>
<evidence type="ECO:0000313" key="10">
    <source>
        <dbReference type="EMBL" id="MCF4120323.1"/>
    </source>
</evidence>
<dbReference type="InterPro" id="IPR000209">
    <property type="entry name" value="Peptidase_S8/S53_dom"/>
</dbReference>
<dbReference type="InterPro" id="IPR023828">
    <property type="entry name" value="Peptidase_S8_Ser-AS"/>
</dbReference>
<organism evidence="10 11">
    <name type="scientific">Antribacter soli</name>
    <dbReference type="NCBI Taxonomy" id="2910976"/>
    <lineage>
        <taxon>Bacteria</taxon>
        <taxon>Bacillati</taxon>
        <taxon>Actinomycetota</taxon>
        <taxon>Actinomycetes</taxon>
        <taxon>Micrococcales</taxon>
        <taxon>Promicromonosporaceae</taxon>
        <taxon>Antribacter</taxon>
    </lineage>
</organism>
<dbReference type="EMBL" id="JAKGSG010000020">
    <property type="protein sequence ID" value="MCF4120323.1"/>
    <property type="molecule type" value="Genomic_DNA"/>
</dbReference>
<feature type="signal peptide" evidence="8">
    <location>
        <begin position="1"/>
        <end position="26"/>
    </location>
</feature>
<evidence type="ECO:0000256" key="8">
    <source>
        <dbReference type="SAM" id="SignalP"/>
    </source>
</evidence>
<proteinExistence type="inferred from homology"/>
<dbReference type="Gene3D" id="3.40.50.200">
    <property type="entry name" value="Peptidase S8/S53 domain"/>
    <property type="match status" value="1"/>
</dbReference>
<evidence type="ECO:0000256" key="1">
    <source>
        <dbReference type="ARBA" id="ARBA00011073"/>
    </source>
</evidence>
<comment type="similarity">
    <text evidence="1 6 7">Belongs to the peptidase S8 family.</text>
</comment>
<accession>A0AA41QBR9</accession>
<evidence type="ECO:0000259" key="9">
    <source>
        <dbReference type="Pfam" id="PF00082"/>
    </source>
</evidence>
<name>A0AA41QBR9_9MICO</name>
<dbReference type="InterPro" id="IPR051048">
    <property type="entry name" value="Peptidase_S8/S53_subtilisin"/>
</dbReference>
<evidence type="ECO:0000256" key="4">
    <source>
        <dbReference type="ARBA" id="ARBA00022825"/>
    </source>
</evidence>
<feature type="active site" description="Charge relay system" evidence="5 6">
    <location>
        <position position="453"/>
    </location>
</feature>
<dbReference type="PANTHER" id="PTHR43399:SF4">
    <property type="entry name" value="CELL WALL-ASSOCIATED PROTEASE"/>
    <property type="match status" value="1"/>
</dbReference>
<dbReference type="PROSITE" id="PS00136">
    <property type="entry name" value="SUBTILASE_ASP"/>
    <property type="match status" value="1"/>
</dbReference>
<reference evidence="10" key="1">
    <citation type="submission" date="2022-01" db="EMBL/GenBank/DDBJ databases">
        <title>Antribacter sp. nov., isolated from Guizhou of China.</title>
        <authorList>
            <person name="Chengliang C."/>
            <person name="Ya Z."/>
        </authorList>
    </citation>
    <scope>NUCLEOTIDE SEQUENCE</scope>
    <source>
        <strain evidence="10">KLBMP 9083</strain>
    </source>
</reference>
<feature type="chain" id="PRO_5041442530" evidence="8">
    <location>
        <begin position="27"/>
        <end position="1123"/>
    </location>
</feature>
<dbReference type="GO" id="GO:0006508">
    <property type="term" value="P:proteolysis"/>
    <property type="evidence" value="ECO:0007669"/>
    <property type="project" value="UniProtKB-KW"/>
</dbReference>
<dbReference type="InterPro" id="IPR036852">
    <property type="entry name" value="Peptidase_S8/S53_dom_sf"/>
</dbReference>
<dbReference type="AlphaFoldDB" id="A0AA41QBR9"/>
<keyword evidence="3 6" id="KW-0378">Hydrolase</keyword>
<dbReference type="PROSITE" id="PS00137">
    <property type="entry name" value="SUBTILASE_HIS"/>
    <property type="match status" value="1"/>
</dbReference>
<dbReference type="InterPro" id="IPR015500">
    <property type="entry name" value="Peptidase_S8_subtilisin-rel"/>
</dbReference>
<keyword evidence="2 6" id="KW-0645">Protease</keyword>
<sequence>MRTRAGAAAAIATAIVLGGGTWSAVAAPDTGQEPAPGHTATRTTATTATVTLLTGDRVTVTEQADGRTAVAVLRGPGREGIAFQQYTDGDHLYVVPLDVADLVPTRLDRALFDVTGLVAAGYDDASRSTLPVIVQSAGTPSGSVADGARAGGSGGKADWAAAGLSPDRTLESVGAVADGLPKGRATKLLAALEAPAAAGTAPAIDRVWLDAPVRSLDADSMPQIGAPEAWAAGYTGEGVTVAVLDTGIDATHPDLDDVVVGERDFTGKGSVVDGQGHGSHVASILAGSGDASDGVNQGVAPDAGLLVGKVLDDGGSGEMSWVIEGMEWAASSGADIVSMSLGASEYTDGTDPAARAVDALSAEYGTLFVIAAGNASEHGTIGTPGSASSALTVGAVDDADQVTDFSSRGPRAGDHAIKPDVTAPGDGIVAARAAGTTLGDVVDDSYVAASGTSMATPHVAGAAAVLRQARPELTGPELKAVLMGSAQPTGGTVWDEGAGRILLPSALAHQVTTNPASLSLGAFTFPHESVSAGTVTYTNPTADDVTLALSIDVTDQEGAPLEGAVTLSADSVTIPAGGTATVDVTVDQGPGALGRYSGALVATGADGSTVRTAVGWYKEPELFDLTLRATGRDGQPHTGVSLATVMNADDAGAYGEFLFLEGSETTVRVPAGTYSVAGYLLTEGEELGLTEATAALEPELTVTDDTTVELDARQALPVSVTTPRRTDQLAVSLTDQRGDTLGNSVGSTIMLEGELPVFVTPTEPVTTGTFSFVNQFTLAEPVGAGEVPSYTYDLLFHQETAMQRTRFRADASNTAVATVRYSAPGPEAQLDTVRPGWAPGHFFAIALGYPVEPGTERTEYLSTGGVLWGHDVAVMDDVDLQGFLVGETVVPLPRERLAERFGGAVLSTRLGTGGVVVQAGSTLFAGMSAWSDGGGNGWLGFEPETRLDVWQDGEHVGESAEGYVELAVPDGGAHYRLAVAGERETPWWALSTGVSTEWEFTAAPVAEEEFSYLPLLDVAYEIEDLTLDSTAPRNAEVTLRVSHQTDPASDGAAGAAVEGARLWWSADDGATWHAAAVSATGDGTYTAKVAAPKGTSHVSLKVEARDAAGSTIKQTVVRAYKVG</sequence>
<comment type="caution">
    <text evidence="10">The sequence shown here is derived from an EMBL/GenBank/DDBJ whole genome shotgun (WGS) entry which is preliminary data.</text>
</comment>
<dbReference type="SUPFAM" id="SSF52743">
    <property type="entry name" value="Subtilisin-like"/>
    <property type="match status" value="1"/>
</dbReference>
<protein>
    <submittedName>
        <fullName evidence="10">S8 family serine peptidase</fullName>
    </submittedName>
</protein>
<keyword evidence="8" id="KW-0732">Signal</keyword>
<keyword evidence="11" id="KW-1185">Reference proteome</keyword>
<dbReference type="Proteomes" id="UP001165405">
    <property type="component" value="Unassembled WGS sequence"/>
</dbReference>
<evidence type="ECO:0000313" key="11">
    <source>
        <dbReference type="Proteomes" id="UP001165405"/>
    </source>
</evidence>